<keyword evidence="2" id="KW-0770">Synapse</keyword>
<accession>A0A8B9UAI8</accession>
<evidence type="ECO:0000313" key="8">
    <source>
        <dbReference type="Ensembl" id="ENSAZOP00000006651.1"/>
    </source>
</evidence>
<dbReference type="InterPro" id="IPR022082">
    <property type="entry name" value="Noelin_dom"/>
</dbReference>
<dbReference type="GO" id="GO:0045202">
    <property type="term" value="C:synapse"/>
    <property type="evidence" value="ECO:0007669"/>
    <property type="project" value="UniProtKB-SubCell"/>
</dbReference>
<dbReference type="Pfam" id="PF12308">
    <property type="entry name" value="Noelin-1"/>
    <property type="match status" value="1"/>
</dbReference>
<keyword evidence="6" id="KW-0175">Coiled coil</keyword>
<keyword evidence="4" id="KW-0325">Glycoprotein</keyword>
<dbReference type="Proteomes" id="UP000694549">
    <property type="component" value="Unplaced"/>
</dbReference>
<protein>
    <submittedName>
        <fullName evidence="8">Olfactomedin 1</fullName>
    </submittedName>
</protein>
<dbReference type="Ensembl" id="ENSAZOT00000007089.1">
    <property type="protein sequence ID" value="ENSAZOP00000006651.1"/>
    <property type="gene ID" value="ENSAZOG00000004249.1"/>
</dbReference>
<dbReference type="InterPro" id="IPR050605">
    <property type="entry name" value="Olfactomedin-like_domain"/>
</dbReference>
<dbReference type="GO" id="GO:0007165">
    <property type="term" value="P:signal transduction"/>
    <property type="evidence" value="ECO:0007669"/>
    <property type="project" value="TreeGrafter"/>
</dbReference>
<organism evidence="8 9">
    <name type="scientific">Anas zonorhyncha</name>
    <name type="common">Eastern spot-billed duck</name>
    <dbReference type="NCBI Taxonomy" id="75864"/>
    <lineage>
        <taxon>Eukaryota</taxon>
        <taxon>Metazoa</taxon>
        <taxon>Chordata</taxon>
        <taxon>Craniata</taxon>
        <taxon>Vertebrata</taxon>
        <taxon>Euteleostomi</taxon>
        <taxon>Archelosauria</taxon>
        <taxon>Archosauria</taxon>
        <taxon>Dinosauria</taxon>
        <taxon>Saurischia</taxon>
        <taxon>Theropoda</taxon>
        <taxon>Coelurosauria</taxon>
        <taxon>Aves</taxon>
        <taxon>Neognathae</taxon>
        <taxon>Galloanserae</taxon>
        <taxon>Anseriformes</taxon>
        <taxon>Anatidae</taxon>
        <taxon>Anatinae</taxon>
        <taxon>Anas</taxon>
    </lineage>
</organism>
<keyword evidence="3" id="KW-1015">Disulfide bond</keyword>
<reference evidence="8" key="1">
    <citation type="submission" date="2025-08" db="UniProtKB">
        <authorList>
            <consortium name="Ensembl"/>
        </authorList>
    </citation>
    <scope>IDENTIFICATION</scope>
</reference>
<feature type="domain" description="Noelin" evidence="7">
    <location>
        <begin position="134"/>
        <end position="231"/>
    </location>
</feature>
<reference evidence="8" key="2">
    <citation type="submission" date="2025-09" db="UniProtKB">
        <authorList>
            <consortium name="Ensembl"/>
        </authorList>
    </citation>
    <scope>IDENTIFICATION</scope>
</reference>
<comment type="subcellular location">
    <subcellularLocation>
        <location evidence="5">Synapse</location>
    </subcellularLocation>
</comment>
<name>A0A8B9UAI8_9AVES</name>
<evidence type="ECO:0000256" key="5">
    <source>
        <dbReference type="ARBA" id="ARBA00034103"/>
    </source>
</evidence>
<keyword evidence="1" id="KW-0732">Signal</keyword>
<evidence type="ECO:0000256" key="6">
    <source>
        <dbReference type="SAM" id="Coils"/>
    </source>
</evidence>
<dbReference type="GO" id="GO:0005615">
    <property type="term" value="C:extracellular space"/>
    <property type="evidence" value="ECO:0007669"/>
    <property type="project" value="TreeGrafter"/>
</dbReference>
<evidence type="ECO:0000256" key="4">
    <source>
        <dbReference type="ARBA" id="ARBA00023180"/>
    </source>
</evidence>
<proteinExistence type="predicted"/>
<evidence type="ECO:0000256" key="2">
    <source>
        <dbReference type="ARBA" id="ARBA00023018"/>
    </source>
</evidence>
<dbReference type="PANTHER" id="PTHR23192">
    <property type="entry name" value="OLFACTOMEDIN-RELATED"/>
    <property type="match status" value="1"/>
</dbReference>
<keyword evidence="9" id="KW-1185">Reference proteome</keyword>
<dbReference type="AlphaFoldDB" id="A0A8B9UAI8"/>
<evidence type="ECO:0000259" key="7">
    <source>
        <dbReference type="Pfam" id="PF12308"/>
    </source>
</evidence>
<evidence type="ECO:0000313" key="9">
    <source>
        <dbReference type="Proteomes" id="UP000694549"/>
    </source>
</evidence>
<evidence type="ECO:0000256" key="1">
    <source>
        <dbReference type="ARBA" id="ARBA00022729"/>
    </source>
</evidence>
<dbReference type="PANTHER" id="PTHR23192:SF34">
    <property type="entry name" value="NOELIN"/>
    <property type="match status" value="1"/>
</dbReference>
<sequence>MYFAKCCEIKGKLRSESFGEHKGHGGGWGMCCVWGWAPFLRCVLEALTEAPILHPFAVGVLCGAQHQGFPAWDPQIVWREVAVLVNLAEDGGNVTPGICFLRRADFPVAGSRRALRMLIDHCSALSQDTVLPTNPEESWQVYSSAQDSEGRCICTVVAPQQTMCSRDARTKQLRQLLEKVQNMSQSIEVLDRRTQRDLQYVEKMENQMRGLESKFKQVEESHKQHLARQFKG</sequence>
<feature type="coiled-coil region" evidence="6">
    <location>
        <begin position="173"/>
        <end position="221"/>
    </location>
</feature>
<evidence type="ECO:0000256" key="3">
    <source>
        <dbReference type="ARBA" id="ARBA00023157"/>
    </source>
</evidence>